<dbReference type="Gene3D" id="1.25.40.10">
    <property type="entry name" value="Tetratricopeptide repeat domain"/>
    <property type="match status" value="1"/>
</dbReference>
<evidence type="ECO:0000313" key="3">
    <source>
        <dbReference type="Proteomes" id="UP000094385"/>
    </source>
</evidence>
<protein>
    <recommendedName>
        <fullName evidence="4">Pentacotripeptide-repeat region of PRORP domain-containing protein</fullName>
    </recommendedName>
</protein>
<evidence type="ECO:0008006" key="4">
    <source>
        <dbReference type="Google" id="ProtNLM"/>
    </source>
</evidence>
<accession>A0A1E3Q5W4</accession>
<dbReference type="InterPro" id="IPR011990">
    <property type="entry name" value="TPR-like_helical_dom_sf"/>
</dbReference>
<evidence type="ECO:0000313" key="2">
    <source>
        <dbReference type="EMBL" id="ODQ72542.1"/>
    </source>
</evidence>
<evidence type="ECO:0000256" key="1">
    <source>
        <dbReference type="SAM" id="MobiDB-lite"/>
    </source>
</evidence>
<feature type="region of interest" description="Disordered" evidence="1">
    <location>
        <begin position="168"/>
        <end position="190"/>
    </location>
</feature>
<reference evidence="2 3" key="1">
    <citation type="journal article" date="2016" name="Proc. Natl. Acad. Sci. U.S.A.">
        <title>Comparative genomics of biotechnologically important yeasts.</title>
        <authorList>
            <person name="Riley R."/>
            <person name="Haridas S."/>
            <person name="Wolfe K.H."/>
            <person name="Lopes M.R."/>
            <person name="Hittinger C.T."/>
            <person name="Goeker M."/>
            <person name="Salamov A.A."/>
            <person name="Wisecaver J.H."/>
            <person name="Long T.M."/>
            <person name="Calvey C.H."/>
            <person name="Aerts A.L."/>
            <person name="Barry K.W."/>
            <person name="Choi C."/>
            <person name="Clum A."/>
            <person name="Coughlan A.Y."/>
            <person name="Deshpande S."/>
            <person name="Douglass A.P."/>
            <person name="Hanson S.J."/>
            <person name="Klenk H.-P."/>
            <person name="LaButti K.M."/>
            <person name="Lapidus A."/>
            <person name="Lindquist E.A."/>
            <person name="Lipzen A.M."/>
            <person name="Meier-Kolthoff J.P."/>
            <person name="Ohm R.A."/>
            <person name="Otillar R.P."/>
            <person name="Pangilinan J.L."/>
            <person name="Peng Y."/>
            <person name="Rokas A."/>
            <person name="Rosa C.A."/>
            <person name="Scheuner C."/>
            <person name="Sibirny A.A."/>
            <person name="Slot J.C."/>
            <person name="Stielow J.B."/>
            <person name="Sun H."/>
            <person name="Kurtzman C.P."/>
            <person name="Blackwell M."/>
            <person name="Grigoriev I.V."/>
            <person name="Jeffries T.W."/>
        </authorList>
    </citation>
    <scope>NUCLEOTIDE SEQUENCE [LARGE SCALE GENOMIC DNA]</scope>
    <source>
        <strain evidence="2 3">NRRL Y-11557</strain>
    </source>
</reference>
<dbReference type="EMBL" id="KV454295">
    <property type="protein sequence ID" value="ODQ72542.1"/>
    <property type="molecule type" value="Genomic_DNA"/>
</dbReference>
<dbReference type="AlphaFoldDB" id="A0A1E3Q5W4"/>
<name>A0A1E3Q5W4_LIPST</name>
<keyword evidence="3" id="KW-1185">Reference proteome</keyword>
<proteinExistence type="predicted"/>
<dbReference type="OrthoDB" id="747253at2759"/>
<sequence>MIQGYLLSNEFEMAIRTMDKMKEENMPIPHSAYMMLIDHLLSMGEVDFAYQYLKDRMENCQLPNEEHWGTLLSLAARDFRYDMVSQIWADVVEVDYVIPDDGTCINIVLTATRNADPVLCANALRILLARGVQSEFLVSCMATAYESRRRTKSENGYEPIVEGDSEEWQAGGPMMPLVENRLPGGGTEWE</sequence>
<gene>
    <name evidence="2" type="ORF">LIPSTDRAFT_299451</name>
</gene>
<organism evidence="2 3">
    <name type="scientific">Lipomyces starkeyi NRRL Y-11557</name>
    <dbReference type="NCBI Taxonomy" id="675824"/>
    <lineage>
        <taxon>Eukaryota</taxon>
        <taxon>Fungi</taxon>
        <taxon>Dikarya</taxon>
        <taxon>Ascomycota</taxon>
        <taxon>Saccharomycotina</taxon>
        <taxon>Lipomycetes</taxon>
        <taxon>Lipomycetales</taxon>
        <taxon>Lipomycetaceae</taxon>
        <taxon>Lipomyces</taxon>
    </lineage>
</organism>
<dbReference type="Proteomes" id="UP000094385">
    <property type="component" value="Unassembled WGS sequence"/>
</dbReference>